<name>A0ABT8HT90_9BACL</name>
<dbReference type="RefSeq" id="WP_301165049.1">
    <property type="nucleotide sequence ID" value="NZ_JAUHTR010000002.1"/>
</dbReference>
<feature type="chain" id="PRO_5046548928" evidence="1">
    <location>
        <begin position="25"/>
        <end position="557"/>
    </location>
</feature>
<evidence type="ECO:0000313" key="3">
    <source>
        <dbReference type="Proteomes" id="UP001172721"/>
    </source>
</evidence>
<reference evidence="2" key="1">
    <citation type="submission" date="2023-07" db="EMBL/GenBank/DDBJ databases">
        <title>Fictibacillus sp. isolated from freshwater pond.</title>
        <authorList>
            <person name="Kirdat K."/>
            <person name="Bhat A."/>
            <person name="Mourya A."/>
            <person name="Yadav A."/>
        </authorList>
    </citation>
    <scope>NUCLEOTIDE SEQUENCE</scope>
    <source>
        <strain evidence="2">NE201</strain>
    </source>
</reference>
<dbReference type="PROSITE" id="PS51257">
    <property type="entry name" value="PROKAR_LIPOPROTEIN"/>
    <property type="match status" value="1"/>
</dbReference>
<dbReference type="EMBL" id="JAUHTR010000002">
    <property type="protein sequence ID" value="MDN4523994.1"/>
    <property type="molecule type" value="Genomic_DNA"/>
</dbReference>
<protein>
    <submittedName>
        <fullName evidence="2">ABC transporter substrate-binding protein</fullName>
    </submittedName>
</protein>
<dbReference type="Proteomes" id="UP001172721">
    <property type="component" value="Unassembled WGS sequence"/>
</dbReference>
<dbReference type="PANTHER" id="PTHR43649:SF12">
    <property type="entry name" value="DIACETYLCHITOBIOSE BINDING PROTEIN DASA"/>
    <property type="match status" value="1"/>
</dbReference>
<accession>A0ABT8HT90</accession>
<dbReference type="PANTHER" id="PTHR43649">
    <property type="entry name" value="ARABINOSE-BINDING PROTEIN-RELATED"/>
    <property type="match status" value="1"/>
</dbReference>
<dbReference type="SUPFAM" id="SSF53850">
    <property type="entry name" value="Periplasmic binding protein-like II"/>
    <property type="match status" value="1"/>
</dbReference>
<gene>
    <name evidence="2" type="ORF">QYB97_05890</name>
</gene>
<proteinExistence type="predicted"/>
<dbReference type="CDD" id="cd13582">
    <property type="entry name" value="PBP2_AlgQ_like_3"/>
    <property type="match status" value="1"/>
</dbReference>
<evidence type="ECO:0000256" key="1">
    <source>
        <dbReference type="SAM" id="SignalP"/>
    </source>
</evidence>
<dbReference type="Gene3D" id="3.40.190.10">
    <property type="entry name" value="Periplasmic binding protein-like II"/>
    <property type="match status" value="3"/>
</dbReference>
<keyword evidence="3" id="KW-1185">Reference proteome</keyword>
<feature type="signal peptide" evidence="1">
    <location>
        <begin position="1"/>
        <end position="24"/>
    </location>
</feature>
<dbReference type="InterPro" id="IPR050490">
    <property type="entry name" value="Bact_solute-bd_prot1"/>
</dbReference>
<comment type="caution">
    <text evidence="2">The sequence shown here is derived from an EMBL/GenBank/DDBJ whole genome shotgun (WGS) entry which is preliminary data.</text>
</comment>
<organism evidence="2 3">
    <name type="scientific">Fictibacillus fluitans</name>
    <dbReference type="NCBI Taxonomy" id="3058422"/>
    <lineage>
        <taxon>Bacteria</taxon>
        <taxon>Bacillati</taxon>
        <taxon>Bacillota</taxon>
        <taxon>Bacilli</taxon>
        <taxon>Bacillales</taxon>
        <taxon>Fictibacillaceae</taxon>
        <taxon>Fictibacillus</taxon>
    </lineage>
</organism>
<keyword evidence="1" id="KW-0732">Signal</keyword>
<evidence type="ECO:0000313" key="2">
    <source>
        <dbReference type="EMBL" id="MDN4523994.1"/>
    </source>
</evidence>
<sequence>MKVKSKVISIVSAALLLMGTAACSNDTASTDATKAKSSKGPVTFTYFGADPVPTWNNMQDEVGKEITKRTGVTLKASYQVGNDDKVGLIASSGQYPDLISPKGSAAKMVDAGAMVDLKPLIEKYAPNIKKLIGNNWGRLKYSNEDPKVYFIPTYDAVGQKQFDAGGGFELQHAAVKEAGYPQIKTLQDYENVIKQYVKKHPTVDGKPTVGMSLIGSDWHFLITVTNNATGATGKPDEGEYSIDPKTHKATFHSRLPEEKEYFKWLNHMNDIGLLDSQSFVQTYDQYLAKVASGRVVGLADQSWSYGSAENTLKGAGKDELTYGHYPVTLNDKYKRHDFQSIGFNAGWGIGITKNCKDPIRAIKFLDFLASDEGQILNYWGIKDKQYKVDNGKRVIPADVQEQKTKNNAEFTKKTGIGMYNISMRYGDGMKDSTGNYYTTNFPENVVKNYSKETKEVLSHYNAKTWKDLFPSEKEFPVLPWGAAWSINASSNTEYGAIFQKAEDTAKSYVTKAILAKPADFDKEWDNYLKALDAIGVKKMEAEYTKLVKARVELWSSK</sequence>